<dbReference type="OrthoDB" id="714416at2"/>
<dbReference type="EMBL" id="CP042433">
    <property type="protein sequence ID" value="QEC54540.1"/>
    <property type="molecule type" value="Genomic_DNA"/>
</dbReference>
<evidence type="ECO:0000313" key="1">
    <source>
        <dbReference type="EMBL" id="QEC54540.1"/>
    </source>
</evidence>
<gene>
    <name evidence="1" type="ORF">FSB75_01025</name>
</gene>
<organism evidence="1 2">
    <name type="scientific">Flavisolibacter ginsenosidimutans</name>
    <dbReference type="NCBI Taxonomy" id="661481"/>
    <lineage>
        <taxon>Bacteria</taxon>
        <taxon>Pseudomonadati</taxon>
        <taxon>Bacteroidota</taxon>
        <taxon>Chitinophagia</taxon>
        <taxon>Chitinophagales</taxon>
        <taxon>Chitinophagaceae</taxon>
        <taxon>Flavisolibacter</taxon>
    </lineage>
</organism>
<reference evidence="1 2" key="1">
    <citation type="journal article" date="2015" name="Int. J. Syst. Evol. Microbiol.">
        <title>Flavisolibacter ginsenosidimutans sp. nov., with ginsenoside-converting activity isolated from soil used for cultivating ginseng.</title>
        <authorList>
            <person name="Zhao Y."/>
            <person name="Liu Q."/>
            <person name="Kang M.S."/>
            <person name="Jin F."/>
            <person name="Yu H."/>
            <person name="Im W.T."/>
        </authorList>
    </citation>
    <scope>NUCLEOTIDE SEQUENCE [LARGE SCALE GENOMIC DNA]</scope>
    <source>
        <strain evidence="1 2">Gsoil 636</strain>
    </source>
</reference>
<evidence type="ECO:0000313" key="2">
    <source>
        <dbReference type="Proteomes" id="UP000321204"/>
    </source>
</evidence>
<dbReference type="KEGG" id="fgg:FSB75_01025"/>
<dbReference type="AlphaFoldDB" id="A0A5B8UEL4"/>
<keyword evidence="2" id="KW-1185">Reference proteome</keyword>
<accession>A0A5B8UEL4</accession>
<protein>
    <submittedName>
        <fullName evidence="1">Uncharacterized protein</fullName>
    </submittedName>
</protein>
<sequence length="529" mass="62773">MSKRSNDILFQLIHSLEKAEKRHFKLFIKRNSANENLKIIQLFDAMDKMEEYDEAKLLKRLPAVQKVQLSNLKAHLYKQVLASLRLLKSADSLDLQLNEQFDYAHILYKKGLFLQSLKILEKTKELAKANQKMTFLAQAIALEKRIESLHITRSMQDRAESLSAEALEVSTHIDMVTRLSNLAIQLYSWYIKHGHTRDEEDEAAIKTFMQTHLPGNASAQQGFYEKLYLYQSFTWYSFIRQDWVMYYRYTQKWVNLFEEQPLMKRVETGHYIKGLHNLLNALFDLRHHQKLDDAIKRLETFAQTERVQENDNFRVQSFLYVVQAKINTHFLKGTFKEGLLLIPHIEEKLKENAVFIDPHRVMVLDYKIASLYFGSGDFDTCIDYLQKIINDDVGLRYDLQCYARLQHLLAHYELGNYELVEYLSRSVYRFMAKMKNLTLLEEEILKFLRRSFSLSPDKIKKELQVFLQRIKKFERNRLQTRVFVYLDIVSWVESKVYQRPLAEIIHKKYLADLVRREHRMIAAKNSGSL</sequence>
<dbReference type="RefSeq" id="WP_146781565.1">
    <property type="nucleotide sequence ID" value="NZ_BAABIO010000006.1"/>
</dbReference>
<dbReference type="Proteomes" id="UP000321204">
    <property type="component" value="Chromosome"/>
</dbReference>
<proteinExistence type="predicted"/>
<name>A0A5B8UEL4_9BACT</name>